<keyword evidence="3" id="KW-1185">Reference proteome</keyword>
<dbReference type="EMBL" id="JACHJN010000001">
    <property type="protein sequence ID" value="MBB5953639.1"/>
    <property type="molecule type" value="Genomic_DNA"/>
</dbReference>
<evidence type="ECO:0000313" key="3">
    <source>
        <dbReference type="Proteomes" id="UP000547510"/>
    </source>
</evidence>
<accession>A0A841C8B1</accession>
<feature type="region of interest" description="Disordered" evidence="1">
    <location>
        <begin position="1"/>
        <end position="66"/>
    </location>
</feature>
<feature type="compositionally biased region" description="Basic and acidic residues" evidence="1">
    <location>
        <begin position="1"/>
        <end position="24"/>
    </location>
</feature>
<gene>
    <name evidence="2" type="ORF">FHS29_000209</name>
</gene>
<evidence type="ECO:0000256" key="1">
    <source>
        <dbReference type="SAM" id="MobiDB-lite"/>
    </source>
</evidence>
<organism evidence="2 3">
    <name type="scientific">Saccharothrix tamanrassetensis</name>
    <dbReference type="NCBI Taxonomy" id="1051531"/>
    <lineage>
        <taxon>Bacteria</taxon>
        <taxon>Bacillati</taxon>
        <taxon>Actinomycetota</taxon>
        <taxon>Actinomycetes</taxon>
        <taxon>Pseudonocardiales</taxon>
        <taxon>Pseudonocardiaceae</taxon>
        <taxon>Saccharothrix</taxon>
    </lineage>
</organism>
<dbReference type="RefSeq" id="WP_184687336.1">
    <property type="nucleotide sequence ID" value="NZ_JACHJN010000001.1"/>
</dbReference>
<reference evidence="2 3" key="1">
    <citation type="submission" date="2020-08" db="EMBL/GenBank/DDBJ databases">
        <title>Genomic Encyclopedia of Type Strains, Phase III (KMG-III): the genomes of soil and plant-associated and newly described type strains.</title>
        <authorList>
            <person name="Whitman W."/>
        </authorList>
    </citation>
    <scope>NUCLEOTIDE SEQUENCE [LARGE SCALE GENOMIC DNA]</scope>
    <source>
        <strain evidence="2 3">CECT 8640</strain>
    </source>
</reference>
<dbReference type="Proteomes" id="UP000547510">
    <property type="component" value="Unassembled WGS sequence"/>
</dbReference>
<feature type="compositionally biased region" description="Pro residues" evidence="1">
    <location>
        <begin position="56"/>
        <end position="66"/>
    </location>
</feature>
<sequence length="66" mass="7315">MERGSAQHGPKLDDKLKQEVENELRAGGPTRAEEWRDPEFADEEESAELGLTRPTSEPPASEPPKS</sequence>
<comment type="caution">
    <text evidence="2">The sequence shown here is derived from an EMBL/GenBank/DDBJ whole genome shotgun (WGS) entry which is preliminary data.</text>
</comment>
<dbReference type="AlphaFoldDB" id="A0A841C8B1"/>
<protein>
    <submittedName>
        <fullName evidence="2">Uncharacterized protein</fullName>
    </submittedName>
</protein>
<name>A0A841C8B1_9PSEU</name>
<evidence type="ECO:0000313" key="2">
    <source>
        <dbReference type="EMBL" id="MBB5953639.1"/>
    </source>
</evidence>
<proteinExistence type="predicted"/>